<dbReference type="GO" id="GO:0070181">
    <property type="term" value="F:small ribosomal subunit rRNA binding"/>
    <property type="evidence" value="ECO:0007669"/>
    <property type="project" value="TreeGrafter"/>
</dbReference>
<keyword evidence="4 8" id="KW-0694">RNA-binding</keyword>
<keyword evidence="3 8" id="KW-0699">rRNA-binding</keyword>
<dbReference type="PANTHER" id="PTHR33398:SF1">
    <property type="entry name" value="SMALL RIBOSOMAL SUBUNIT PROTEIN BS20C"/>
    <property type="match status" value="1"/>
</dbReference>
<evidence type="ECO:0000256" key="2">
    <source>
        <dbReference type="ARBA" id="ARBA00007634"/>
    </source>
</evidence>
<protein>
    <recommendedName>
        <fullName evidence="7 8">Small ribosomal subunit protein bS20</fullName>
    </recommendedName>
</protein>
<evidence type="ECO:0000256" key="5">
    <source>
        <dbReference type="ARBA" id="ARBA00022980"/>
    </source>
</evidence>
<dbReference type="RefSeq" id="WP_006341433.1">
    <property type="nucleotide sequence ID" value="NZ_BAWW01000025.1"/>
</dbReference>
<feature type="region of interest" description="Disordered" evidence="9">
    <location>
        <begin position="1"/>
        <end position="26"/>
    </location>
</feature>
<comment type="caution">
    <text evidence="10">The sequence shown here is derived from an EMBL/GenBank/DDBJ whole genome shotgun (WGS) entry which is preliminary data.</text>
</comment>
<dbReference type="NCBIfam" id="TIGR00029">
    <property type="entry name" value="S20"/>
    <property type="match status" value="1"/>
</dbReference>
<dbReference type="OMA" id="LNMASRT"/>
<accession>A0A0C1E9X6</accession>
<comment type="function">
    <text evidence="1 8">Binds directly to 16S ribosomal RNA.</text>
</comment>
<dbReference type="EMBL" id="JSAM01000099">
    <property type="protein sequence ID" value="KIA76883.1"/>
    <property type="molecule type" value="Genomic_DNA"/>
</dbReference>
<name>A0A0C1E9X6_9BACT</name>
<dbReference type="GO" id="GO:0005829">
    <property type="term" value="C:cytosol"/>
    <property type="evidence" value="ECO:0007669"/>
    <property type="project" value="TreeGrafter"/>
</dbReference>
<evidence type="ECO:0000313" key="10">
    <source>
        <dbReference type="EMBL" id="KIA76883.1"/>
    </source>
</evidence>
<dbReference type="InterPro" id="IPR036510">
    <property type="entry name" value="Ribosomal_bS20_sf"/>
</dbReference>
<evidence type="ECO:0000256" key="4">
    <source>
        <dbReference type="ARBA" id="ARBA00022884"/>
    </source>
</evidence>
<evidence type="ECO:0000313" key="11">
    <source>
        <dbReference type="Proteomes" id="UP000031307"/>
    </source>
</evidence>
<dbReference type="Gene3D" id="1.20.58.110">
    <property type="entry name" value="Ribosomal protein S20"/>
    <property type="match status" value="1"/>
</dbReference>
<gene>
    <name evidence="8 10" type="primary">rpsT</name>
    <name evidence="10" type="ORF">DB43_HD00090</name>
</gene>
<comment type="similarity">
    <text evidence="2 8">Belongs to the bacterial ribosomal protein bS20 family.</text>
</comment>
<dbReference type="Proteomes" id="UP000031307">
    <property type="component" value="Unassembled WGS sequence"/>
</dbReference>
<dbReference type="GO" id="GO:0015935">
    <property type="term" value="C:small ribosomal subunit"/>
    <property type="evidence" value="ECO:0007669"/>
    <property type="project" value="TreeGrafter"/>
</dbReference>
<dbReference type="GO" id="GO:0006412">
    <property type="term" value="P:translation"/>
    <property type="evidence" value="ECO:0007669"/>
    <property type="project" value="UniProtKB-UniRule"/>
</dbReference>
<dbReference type="InterPro" id="IPR002583">
    <property type="entry name" value="Ribosomal_bS20"/>
</dbReference>
<evidence type="ECO:0000256" key="3">
    <source>
        <dbReference type="ARBA" id="ARBA00022730"/>
    </source>
</evidence>
<evidence type="ECO:0000256" key="1">
    <source>
        <dbReference type="ARBA" id="ARBA00003134"/>
    </source>
</evidence>
<evidence type="ECO:0000256" key="7">
    <source>
        <dbReference type="ARBA" id="ARBA00035136"/>
    </source>
</evidence>
<proteinExistence type="inferred from homology"/>
<dbReference type="PANTHER" id="PTHR33398">
    <property type="entry name" value="30S RIBOSOMAL PROTEIN S20"/>
    <property type="match status" value="1"/>
</dbReference>
<dbReference type="Pfam" id="PF01649">
    <property type="entry name" value="Ribosomal_S20p"/>
    <property type="match status" value="1"/>
</dbReference>
<dbReference type="GO" id="GO:0003735">
    <property type="term" value="F:structural constituent of ribosome"/>
    <property type="evidence" value="ECO:0007669"/>
    <property type="project" value="InterPro"/>
</dbReference>
<dbReference type="SUPFAM" id="SSF46992">
    <property type="entry name" value="Ribosomal protein S20"/>
    <property type="match status" value="1"/>
</dbReference>
<organism evidence="10 11">
    <name type="scientific">Parachlamydia acanthamoebae</name>
    <dbReference type="NCBI Taxonomy" id="83552"/>
    <lineage>
        <taxon>Bacteria</taxon>
        <taxon>Pseudomonadati</taxon>
        <taxon>Chlamydiota</taxon>
        <taxon>Chlamydiia</taxon>
        <taxon>Parachlamydiales</taxon>
        <taxon>Parachlamydiaceae</taxon>
        <taxon>Parachlamydia</taxon>
    </lineage>
</organism>
<reference evidence="10 11" key="1">
    <citation type="journal article" date="2014" name="Mol. Biol. Evol.">
        <title>Massive expansion of Ubiquitination-related gene families within the Chlamydiae.</title>
        <authorList>
            <person name="Domman D."/>
            <person name="Collingro A."/>
            <person name="Lagkouvardos I."/>
            <person name="Gehre L."/>
            <person name="Weinmaier T."/>
            <person name="Rattei T."/>
            <person name="Subtil A."/>
            <person name="Horn M."/>
        </authorList>
    </citation>
    <scope>NUCLEOTIDE SEQUENCE [LARGE SCALE GENOMIC DNA]</scope>
    <source>
        <strain evidence="10 11">OEW1</strain>
    </source>
</reference>
<dbReference type="HAMAP" id="MF_00500">
    <property type="entry name" value="Ribosomal_bS20"/>
    <property type="match status" value="1"/>
</dbReference>
<keyword evidence="5 8" id="KW-0689">Ribosomal protein</keyword>
<dbReference type="PATRIC" id="fig|83552.4.peg.1939"/>
<keyword evidence="6 8" id="KW-0687">Ribonucleoprotein</keyword>
<evidence type="ECO:0000256" key="9">
    <source>
        <dbReference type="SAM" id="MobiDB-lite"/>
    </source>
</evidence>
<dbReference type="AlphaFoldDB" id="A0A0C1E9X6"/>
<sequence>MAKEAPVKKKERVPTPLKRDLQNEKRRLRNKAFKSSVRTAIRQFEETVAKKDPALITERLNEVYSLMDKGVKKGVYKLNKASRTKSRLAAHAAIPA</sequence>
<evidence type="ECO:0000256" key="6">
    <source>
        <dbReference type="ARBA" id="ARBA00023274"/>
    </source>
</evidence>
<evidence type="ECO:0000256" key="8">
    <source>
        <dbReference type="HAMAP-Rule" id="MF_00500"/>
    </source>
</evidence>